<dbReference type="Gene3D" id="2.40.70.10">
    <property type="entry name" value="Acid Proteases"/>
    <property type="match status" value="1"/>
</dbReference>
<feature type="compositionally biased region" description="Gly residues" evidence="9">
    <location>
        <begin position="407"/>
        <end position="418"/>
    </location>
</feature>
<dbReference type="SUPFAM" id="SSF53098">
    <property type="entry name" value="Ribonuclease H-like"/>
    <property type="match status" value="1"/>
</dbReference>
<dbReference type="CDD" id="cd01647">
    <property type="entry name" value="RT_LTR"/>
    <property type="match status" value="1"/>
</dbReference>
<dbReference type="CDD" id="cd00303">
    <property type="entry name" value="retropepsin_like"/>
    <property type="match status" value="1"/>
</dbReference>
<dbReference type="InterPro" id="IPR043128">
    <property type="entry name" value="Rev_trsase/Diguanyl_cyclase"/>
</dbReference>
<evidence type="ECO:0000313" key="12">
    <source>
        <dbReference type="Proteomes" id="UP000242715"/>
    </source>
</evidence>
<dbReference type="InterPro" id="IPR036397">
    <property type="entry name" value="RNaseH_sf"/>
</dbReference>
<keyword evidence="8" id="KW-0175">Coiled coil</keyword>
<evidence type="ECO:0000256" key="4">
    <source>
        <dbReference type="ARBA" id="ARBA00022722"/>
    </source>
</evidence>
<evidence type="ECO:0000256" key="7">
    <source>
        <dbReference type="ARBA" id="ARBA00022918"/>
    </source>
</evidence>
<dbReference type="InterPro" id="IPR043502">
    <property type="entry name" value="DNA/RNA_pol_sf"/>
</dbReference>
<dbReference type="InterPro" id="IPR046796">
    <property type="entry name" value="Transposase_32_dom"/>
</dbReference>
<dbReference type="Pfam" id="PF00665">
    <property type="entry name" value="rve"/>
    <property type="match status" value="1"/>
</dbReference>
<accession>A0A2Z6PJB9</accession>
<name>A0A2Z6PJB9_TRISU</name>
<evidence type="ECO:0000256" key="2">
    <source>
        <dbReference type="ARBA" id="ARBA00022679"/>
    </source>
</evidence>
<feature type="domain" description="Integrase catalytic" evidence="10">
    <location>
        <begin position="1505"/>
        <end position="1663"/>
    </location>
</feature>
<keyword evidence="3" id="KW-0548">Nucleotidyltransferase</keyword>
<dbReference type="FunFam" id="3.30.70.270:FF:000020">
    <property type="entry name" value="Transposon Tf2-6 polyprotein-like Protein"/>
    <property type="match status" value="1"/>
</dbReference>
<feature type="region of interest" description="Disordered" evidence="9">
    <location>
        <begin position="2285"/>
        <end position="2315"/>
    </location>
</feature>
<evidence type="ECO:0000256" key="3">
    <source>
        <dbReference type="ARBA" id="ARBA00022695"/>
    </source>
</evidence>
<feature type="region of interest" description="Disordered" evidence="9">
    <location>
        <begin position="1778"/>
        <end position="1842"/>
    </location>
</feature>
<dbReference type="Gene3D" id="3.30.70.270">
    <property type="match status" value="2"/>
</dbReference>
<keyword evidence="12" id="KW-1185">Reference proteome</keyword>
<dbReference type="OrthoDB" id="10055717at2759"/>
<dbReference type="InterPro" id="IPR012337">
    <property type="entry name" value="RNaseH-like_sf"/>
</dbReference>
<proteinExistence type="predicted"/>
<dbReference type="Proteomes" id="UP000242715">
    <property type="component" value="Unassembled WGS sequence"/>
</dbReference>
<feature type="compositionally biased region" description="Basic and acidic residues" evidence="9">
    <location>
        <begin position="530"/>
        <end position="556"/>
    </location>
</feature>
<dbReference type="GO" id="GO:0016787">
    <property type="term" value="F:hydrolase activity"/>
    <property type="evidence" value="ECO:0007669"/>
    <property type="project" value="UniProtKB-KW"/>
</dbReference>
<dbReference type="EMBL" id="DF974077">
    <property type="protein sequence ID" value="GAU44837.1"/>
    <property type="molecule type" value="Genomic_DNA"/>
</dbReference>
<evidence type="ECO:0000313" key="11">
    <source>
        <dbReference type="EMBL" id="GAU44837.1"/>
    </source>
</evidence>
<dbReference type="EC" id="2.7.7.49" evidence="1"/>
<sequence>MYEVSDLEQKKGRNGCYKRLLTSARRAREDATRRAGLYVKAQSLGLMMARRAASSRASRSCIVHPTGHVASSHVTRSTSSSGLLFDPEIEKTARANRKAVRQAKEASRLLASASQDYQEIQSNTDQEPIDMAGEENHIPNTVVNALKEDQYLGAESQCPNLHLSHFYDACDYTDPPGISESDKRLRLFMFSLTGRAKDWLDTIPPGTIATWQDLERKFKDRYFPIHKFLERRSEIMNFEQCDSKTLYDAWERFKLCLKKCSDHGIDELQQMQYFTQGLRPQTRMLLDASAGGSLKNKDEVEAKELVETMAQNEYRAQNDRGAKKKAGILELDTNNAILAQMKLMSKEMEELKKASSRGAQAHVNQFEEVKCDFCRGGHENGKCFPEGSEQAKYLANFRKSYPNNQGNGWGNQGNGWGNQGQNSNSNPPARKSSPMEESINKFIQVTQESIGELKNSQLTMQKHNDASIKNLETQMGQLSRQFSELMSQGTFGGNTKDNPRNEQCKTITLRNREVPSPQLEVSHKRKEKKKVQEGEVEKEELSENKNEGEVEKSKESEVEESGESENEGEVEKMREKKVRSEEEDVVKEQKARKEKGKGKESSPNIKLPYPRKKKAKAKDHSQFKTFMKLLNTLQLNVPLVEALEQMPLYSKFLKELLTKKRKPLDDDTVDMTEECSALIQRKLPQKKKDPGSFTIPCSIGNLCIGRALCDLGSSINLMSLTMMKKIPGAVAKPTRMQLSLADRSIVYPYGILHDVLVRVGEFIFPADFINMDMAEDREVESLLLGRPFLAPGRALIDVEMGELMLRTDEEKIMFNVFEAMKRHDDESECFRVDVIEEVVEDVHVEEQPSPPLERVIVNSIEKVEDEFEEEIEECLRQLEANLVDSNPKVEEVLSGDKEEVAQEDKAKTVELKELPSHLKYVFLGENGSNPTIISSSLARLEESKLLRVLRANKEAMGWAISDLKGISPTLCMHKIKLEDEYKPVVQPQRRLNPTMKEVVKKEVLKLLEAGMIYPISNSEWVSPVHVVPKKGGMTVIRNDKNELIPTRTVTGWRMCIDYMRLNKATRKDHYPLPFMDQMLERLAGQEYYCFLDGYSGYNQIAVDPRDQEKTAFTCPFGVFAYRRIPFGLCNAPATFQRCMQAILRYSWMTFQFLCHFMVKEGIVLGHKVSSKGIEVDQAKIEVIKDLPPPVNVKGVRSFLGHAGFYRRFIKDFSKISKPLCALLVKDSEFKFDDACLNAFEILKEKLVSTPVIVAPQWDLPFELMCDASDYAVGAVLGQHRSKFFHAIYYMSKVLNENQVNYTTTEKELLAIVFALEKFRSYLIGSKVIVFTDHATLRHLLTKNESKPRILRWILLLQEFDIEIKDKKGVENVVADHLSRPWFADLANYKVSGELPEDLTSHQRKKFLHDSKFYFWDDPFLLKEGQDGIIRRCVDTKESLDIMWHCHNSPCGGHHSGPRTAAKVLQSGFFWPTLFKDCVDYVKNCDKCQMTGTITKRDEMPLQGMLEVEPFDCWGVDFMGPFPSSKSNLYILVCVDYVTKWVEAIASPKNDAHTVVNFLKFNIFSRFGVPRVLISDGGKHFINKYLENMLTKYNVKHKVATPYHPQTSGLVEVSNRQIKQILEKTVASSRKDWSLKLDDALWAYRTAFKTHLGFSPYQLVYGKACHLPVELEHKAYWATKLLNMDESLAGRERTKAYHDKALRPKEFHPGQQVLLFNSRLKLFPGKLKSRWSGPFVIKEVSPYGSVEIFKPGEEDQGFKVNGQRLKVYQGGEFQCHKVNQQDMRKRKKFEAETSGKGKAKKTSDPSQEEPKKRRLTRAMSKGGGSSSGQAPPSPPAPPQEPERELTWGERFVQNNRGYMAPISEKFFRDVNRERYLKLKSLKINQEKGFKDGLREVLELFGELERRGWLRFNELMERGKTKANLDIVREFYANAFQGDVNRKVYVRGVLVDYSGDAINRLLRTVRVQECAYMPLSDTCSSMPIRERKVIRSFVGRPLAPWYKYYGGLASTKIHIHHFNPIGRAWAEWVIHNLAPVANITEIQLPNALLVKMIMDHSDIDLGEVLSMDIRKIARVERPSVRLGHCNLIYALCKARGVPEVVEHAEILPVAPLALNYFRTFHSNPVPAAEREQFVEEVDPNEEHEGDDEEDVDEFLNTNANMNEGGGGQEDDALMAEIDGFVGEQEIPTQHHEAPQGGYHYTHHEDELARMLHELDLYRSTGATHIYYNQQGALYQDAMRYREEHPPPSDYELYPTRGEWEDYVHNDRQRYEGMIRRRSREWERSYLAHNPPTGNFEQSGYVPQGEEGPSHRYGDAQENPNMFCDLSDFWFGNVETNPDVSNSRTPQ</sequence>
<dbReference type="GO" id="GO:0004519">
    <property type="term" value="F:endonuclease activity"/>
    <property type="evidence" value="ECO:0007669"/>
    <property type="project" value="UniProtKB-KW"/>
</dbReference>
<evidence type="ECO:0000256" key="8">
    <source>
        <dbReference type="SAM" id="Coils"/>
    </source>
</evidence>
<dbReference type="CDD" id="cd09274">
    <property type="entry name" value="RNase_HI_RT_Ty3"/>
    <property type="match status" value="1"/>
</dbReference>
<reference evidence="12" key="1">
    <citation type="journal article" date="2017" name="Front. Plant Sci.">
        <title>Climate Clever Clovers: New Paradigm to Reduce the Environmental Footprint of Ruminants by Breeding Low Methanogenic Forages Utilizing Haplotype Variation.</title>
        <authorList>
            <person name="Kaur P."/>
            <person name="Appels R."/>
            <person name="Bayer P.E."/>
            <person name="Keeble-Gagnere G."/>
            <person name="Wang J."/>
            <person name="Hirakawa H."/>
            <person name="Shirasawa K."/>
            <person name="Vercoe P."/>
            <person name="Stefanova K."/>
            <person name="Durmic Z."/>
            <person name="Nichols P."/>
            <person name="Revell C."/>
            <person name="Isobe S.N."/>
            <person name="Edwards D."/>
            <person name="Erskine W."/>
        </authorList>
    </citation>
    <scope>NUCLEOTIDE SEQUENCE [LARGE SCALE GENOMIC DNA]</scope>
    <source>
        <strain evidence="12">cv. Daliak</strain>
    </source>
</reference>
<keyword evidence="7" id="KW-0695">RNA-directed DNA polymerase</keyword>
<dbReference type="GO" id="GO:0015074">
    <property type="term" value="P:DNA integration"/>
    <property type="evidence" value="ECO:0007669"/>
    <property type="project" value="InterPro"/>
</dbReference>
<dbReference type="Pfam" id="PF17921">
    <property type="entry name" value="Integrase_H2C2"/>
    <property type="match status" value="1"/>
</dbReference>
<keyword evidence="5" id="KW-0255">Endonuclease</keyword>
<dbReference type="InterPro" id="IPR021109">
    <property type="entry name" value="Peptidase_aspartic_dom_sf"/>
</dbReference>
<feature type="compositionally biased region" description="Basic and acidic residues" evidence="9">
    <location>
        <begin position="569"/>
        <end position="591"/>
    </location>
</feature>
<gene>
    <name evidence="11" type="ORF">TSUD_280380</name>
</gene>
<dbReference type="InterPro" id="IPR041588">
    <property type="entry name" value="Integrase_H2C2"/>
</dbReference>
<feature type="compositionally biased region" description="Acidic residues" evidence="9">
    <location>
        <begin position="557"/>
        <end position="568"/>
    </location>
</feature>
<dbReference type="Pfam" id="PF20167">
    <property type="entry name" value="Transposase_32"/>
    <property type="match status" value="1"/>
</dbReference>
<evidence type="ECO:0000256" key="1">
    <source>
        <dbReference type="ARBA" id="ARBA00012493"/>
    </source>
</evidence>
<protein>
    <recommendedName>
        <fullName evidence="1">RNA-directed DNA polymerase</fullName>
        <ecNumber evidence="1">2.7.7.49</ecNumber>
    </recommendedName>
</protein>
<dbReference type="Gene3D" id="3.30.420.10">
    <property type="entry name" value="Ribonuclease H-like superfamily/Ribonuclease H"/>
    <property type="match status" value="1"/>
</dbReference>
<dbReference type="GO" id="GO:0003676">
    <property type="term" value="F:nucleic acid binding"/>
    <property type="evidence" value="ECO:0007669"/>
    <property type="project" value="InterPro"/>
</dbReference>
<dbReference type="InterPro" id="IPR001584">
    <property type="entry name" value="Integrase_cat-core"/>
</dbReference>
<organism evidence="11 12">
    <name type="scientific">Trifolium subterraneum</name>
    <name type="common">Subterranean clover</name>
    <dbReference type="NCBI Taxonomy" id="3900"/>
    <lineage>
        <taxon>Eukaryota</taxon>
        <taxon>Viridiplantae</taxon>
        <taxon>Streptophyta</taxon>
        <taxon>Embryophyta</taxon>
        <taxon>Tracheophyta</taxon>
        <taxon>Spermatophyta</taxon>
        <taxon>Magnoliopsida</taxon>
        <taxon>eudicotyledons</taxon>
        <taxon>Gunneridae</taxon>
        <taxon>Pentapetalae</taxon>
        <taxon>rosids</taxon>
        <taxon>fabids</taxon>
        <taxon>Fabales</taxon>
        <taxon>Fabaceae</taxon>
        <taxon>Papilionoideae</taxon>
        <taxon>50 kb inversion clade</taxon>
        <taxon>NPAAA clade</taxon>
        <taxon>Hologalegina</taxon>
        <taxon>IRL clade</taxon>
        <taxon>Trifolieae</taxon>
        <taxon>Trifolium</taxon>
    </lineage>
</organism>
<keyword evidence="2" id="KW-0808">Transferase</keyword>
<dbReference type="Gene3D" id="1.10.340.70">
    <property type="match status" value="1"/>
</dbReference>
<dbReference type="InterPro" id="IPR005162">
    <property type="entry name" value="Retrotrans_gag_dom"/>
</dbReference>
<dbReference type="InterPro" id="IPR050951">
    <property type="entry name" value="Retrovirus_Pol_polyprotein"/>
</dbReference>
<dbReference type="FunFam" id="3.10.20.370:FF:000001">
    <property type="entry name" value="Retrovirus-related Pol polyprotein from transposon 17.6-like protein"/>
    <property type="match status" value="1"/>
</dbReference>
<keyword evidence="4" id="KW-0540">Nuclease</keyword>
<dbReference type="PROSITE" id="PS50994">
    <property type="entry name" value="INTEGRASE"/>
    <property type="match status" value="1"/>
</dbReference>
<feature type="coiled-coil region" evidence="8">
    <location>
        <begin position="96"/>
        <end position="123"/>
    </location>
</feature>
<feature type="region of interest" description="Disordered" evidence="9">
    <location>
        <begin position="403"/>
        <end position="435"/>
    </location>
</feature>
<dbReference type="SUPFAM" id="SSF56672">
    <property type="entry name" value="DNA/RNA polymerases"/>
    <property type="match status" value="1"/>
</dbReference>
<dbReference type="InterPro" id="IPR000477">
    <property type="entry name" value="RT_dom"/>
</dbReference>
<feature type="region of interest" description="Disordered" evidence="9">
    <location>
        <begin position="506"/>
        <end position="616"/>
    </location>
</feature>
<dbReference type="Gene3D" id="3.10.10.10">
    <property type="entry name" value="HIV Type 1 Reverse Transcriptase, subunit A, domain 1"/>
    <property type="match status" value="1"/>
</dbReference>
<evidence type="ECO:0000256" key="9">
    <source>
        <dbReference type="SAM" id="MobiDB-lite"/>
    </source>
</evidence>
<evidence type="ECO:0000256" key="5">
    <source>
        <dbReference type="ARBA" id="ARBA00022759"/>
    </source>
</evidence>
<dbReference type="PANTHER" id="PTHR37984">
    <property type="entry name" value="PROTEIN CBG26694"/>
    <property type="match status" value="1"/>
</dbReference>
<keyword evidence="6" id="KW-0378">Hydrolase</keyword>
<dbReference type="Pfam" id="PF17917">
    <property type="entry name" value="RT_RNaseH"/>
    <property type="match status" value="1"/>
</dbReference>
<evidence type="ECO:0000259" key="10">
    <source>
        <dbReference type="PROSITE" id="PS50994"/>
    </source>
</evidence>
<dbReference type="PANTHER" id="PTHR37984:SF5">
    <property type="entry name" value="PROTEIN NYNRIN-LIKE"/>
    <property type="match status" value="1"/>
</dbReference>
<dbReference type="GO" id="GO:0003964">
    <property type="term" value="F:RNA-directed DNA polymerase activity"/>
    <property type="evidence" value="ECO:0007669"/>
    <property type="project" value="UniProtKB-KW"/>
</dbReference>
<dbReference type="InterPro" id="IPR041373">
    <property type="entry name" value="RT_RNaseH"/>
</dbReference>
<dbReference type="Pfam" id="PF03732">
    <property type="entry name" value="Retrotrans_gag"/>
    <property type="match status" value="1"/>
</dbReference>
<evidence type="ECO:0000256" key="6">
    <source>
        <dbReference type="ARBA" id="ARBA00022801"/>
    </source>
</evidence>
<dbReference type="Pfam" id="PF00078">
    <property type="entry name" value="RVT_1"/>
    <property type="match status" value="1"/>
</dbReference>